<protein>
    <submittedName>
        <fullName evidence="2">Uncharacterized protein</fullName>
    </submittedName>
</protein>
<sequence length="294" mass="31501">MIVFRAAFTLLVGLASAKAVKRQEPEQELFLSLSGRGADTISVSQCDELEISFGGGLPPYTFGVWTEDQQTVTTGISIETTGRTAQSQLVVVSPGTESCYESIPVLRTGNQPSSTGSTNLVSGSLQDCRQNGPATCKFTVNSQSGTYAQQTLMGNIFANCNSAEPVRQTFTGSVTVTDNWSTGANAVFGPPSNRIRVFTEISRGESRTITQSFEWEIKPGQQTALVAIARFNGIYGGMDLSYSNGTKAHITDAVYFQSTGDKATVTRLDIGCGESWPTWNATTEINGSTTRRGH</sequence>
<proteinExistence type="predicted"/>
<evidence type="ECO:0000313" key="3">
    <source>
        <dbReference type="Proteomes" id="UP000663827"/>
    </source>
</evidence>
<gene>
    <name evidence="2" type="ORF">RDB_LOCUS114456</name>
</gene>
<dbReference type="AlphaFoldDB" id="A0A8H3E7L5"/>
<dbReference type="Proteomes" id="UP000663827">
    <property type="component" value="Unassembled WGS sequence"/>
</dbReference>
<reference evidence="2" key="1">
    <citation type="submission" date="2021-01" db="EMBL/GenBank/DDBJ databases">
        <authorList>
            <person name="Kaushik A."/>
        </authorList>
    </citation>
    <scope>NUCLEOTIDE SEQUENCE</scope>
    <source>
        <strain evidence="2">AG5</strain>
    </source>
</reference>
<evidence type="ECO:0000313" key="2">
    <source>
        <dbReference type="EMBL" id="CAE7178933.1"/>
    </source>
</evidence>
<accession>A0A8H3E7L5</accession>
<feature type="signal peptide" evidence="1">
    <location>
        <begin position="1"/>
        <end position="17"/>
    </location>
</feature>
<feature type="chain" id="PRO_5034780975" evidence="1">
    <location>
        <begin position="18"/>
        <end position="294"/>
    </location>
</feature>
<keyword evidence="1" id="KW-0732">Signal</keyword>
<feature type="non-terminal residue" evidence="2">
    <location>
        <position position="1"/>
    </location>
</feature>
<dbReference type="EMBL" id="CAJNJQ010002532">
    <property type="protein sequence ID" value="CAE7178933.1"/>
    <property type="molecule type" value="Genomic_DNA"/>
</dbReference>
<name>A0A8H3E7L5_9AGAM</name>
<organism evidence="2 3">
    <name type="scientific">Rhizoctonia solani</name>
    <dbReference type="NCBI Taxonomy" id="456999"/>
    <lineage>
        <taxon>Eukaryota</taxon>
        <taxon>Fungi</taxon>
        <taxon>Dikarya</taxon>
        <taxon>Basidiomycota</taxon>
        <taxon>Agaricomycotina</taxon>
        <taxon>Agaricomycetes</taxon>
        <taxon>Cantharellales</taxon>
        <taxon>Ceratobasidiaceae</taxon>
        <taxon>Rhizoctonia</taxon>
    </lineage>
</organism>
<evidence type="ECO:0000256" key="1">
    <source>
        <dbReference type="SAM" id="SignalP"/>
    </source>
</evidence>
<comment type="caution">
    <text evidence="2">The sequence shown here is derived from an EMBL/GenBank/DDBJ whole genome shotgun (WGS) entry which is preliminary data.</text>
</comment>